<dbReference type="InterPro" id="IPR027417">
    <property type="entry name" value="P-loop_NTPase"/>
</dbReference>
<dbReference type="EMBL" id="KI295642">
    <property type="protein sequence ID" value="ESA02524.1"/>
    <property type="molecule type" value="Genomic_DNA"/>
</dbReference>
<dbReference type="AlphaFoldDB" id="U9T2Y0"/>
<sequence>MIATNAFGMGLNDKKVRLVIHYSIHYSFPLSIYSITEDMNDSFEANKRKEYFTKACEKIFEVVHFYEEQYICKEQMLAEYFAWNGDNLSPLYAHYDNCLYVQAELVHEIDVKTDAIKMVEVVEEIINKLHESEKLISPKDIIQIYCQLKCDNEELISLNIYYKTQKKIVCTKADA</sequence>
<proteinExistence type="predicted"/>
<protein>
    <submittedName>
        <fullName evidence="1">Uncharacterized protein</fullName>
    </submittedName>
</protein>
<organism evidence="1">
    <name type="scientific">Rhizophagus irregularis (strain DAOM 181602 / DAOM 197198 / MUCL 43194)</name>
    <name type="common">Arbuscular mycorrhizal fungus</name>
    <name type="synonym">Glomus intraradices</name>
    <dbReference type="NCBI Taxonomy" id="747089"/>
    <lineage>
        <taxon>Eukaryota</taxon>
        <taxon>Fungi</taxon>
        <taxon>Fungi incertae sedis</taxon>
        <taxon>Mucoromycota</taxon>
        <taxon>Glomeromycotina</taxon>
        <taxon>Glomeromycetes</taxon>
        <taxon>Glomerales</taxon>
        <taxon>Glomeraceae</taxon>
        <taxon>Rhizophagus</taxon>
    </lineage>
</organism>
<dbReference type="HOGENOM" id="CLU_1533387_0_0_1"/>
<dbReference type="Gene3D" id="1.10.10.10">
    <property type="entry name" value="Winged helix-like DNA-binding domain superfamily/Winged helix DNA-binding domain"/>
    <property type="match status" value="1"/>
</dbReference>
<name>U9T2Y0_RHIID</name>
<reference evidence="1" key="1">
    <citation type="submission" date="2013-07" db="EMBL/GenBank/DDBJ databases">
        <title>The genome of an arbuscular mycorrhizal fungus provides insights into the evolution of the oldest plant symbiosis.</title>
        <authorList>
            <consortium name="DOE Joint Genome Institute"/>
            <person name="Tisserant E."/>
            <person name="Malbreil M."/>
            <person name="Kuo A."/>
            <person name="Kohler A."/>
            <person name="Symeonidi A."/>
            <person name="Balestrini R."/>
            <person name="Charron P."/>
            <person name="Duensing N."/>
            <person name="Frei-dit-Frey N."/>
            <person name="Gianinazzi-Pearson V."/>
            <person name="Gilbert B."/>
            <person name="Handa Y."/>
            <person name="Hijri M."/>
            <person name="Kaul R."/>
            <person name="Kawaguchi M."/>
            <person name="Krajinski F."/>
            <person name="Lammers P."/>
            <person name="Lapierre D."/>
            <person name="Masclaux F.G."/>
            <person name="Murat C."/>
            <person name="Morin E."/>
            <person name="Ndikumana S."/>
            <person name="Pagni M."/>
            <person name="Petitpierre D."/>
            <person name="Requena N."/>
            <person name="Rosikiewicz P."/>
            <person name="Riley R."/>
            <person name="Saito K."/>
            <person name="San Clemente H."/>
            <person name="Shapiro H."/>
            <person name="van Tuinen D."/>
            <person name="Becard G."/>
            <person name="Bonfante P."/>
            <person name="Paszkowski U."/>
            <person name="Shachar-Hill Y."/>
            <person name="Young J.P."/>
            <person name="Sanders I.R."/>
            <person name="Henrissat B."/>
            <person name="Rensing S.A."/>
            <person name="Grigoriev I.V."/>
            <person name="Corradi N."/>
            <person name="Roux C."/>
            <person name="Martin F."/>
        </authorList>
    </citation>
    <scope>NUCLEOTIDE SEQUENCE</scope>
    <source>
        <strain evidence="1">DAOM 197198</strain>
    </source>
</reference>
<dbReference type="VEuPathDB" id="FungiDB:RhiirFUN_005561"/>
<dbReference type="InterPro" id="IPR036388">
    <property type="entry name" value="WH-like_DNA-bd_sf"/>
</dbReference>
<dbReference type="SUPFAM" id="SSF52540">
    <property type="entry name" value="P-loop containing nucleoside triphosphate hydrolases"/>
    <property type="match status" value="1"/>
</dbReference>
<gene>
    <name evidence="1" type="ORF">GLOINDRAFT_86332</name>
</gene>
<evidence type="ECO:0000313" key="1">
    <source>
        <dbReference type="EMBL" id="ESA02524.1"/>
    </source>
</evidence>
<accession>U9T2Y0</accession>